<keyword evidence="3" id="KW-1185">Reference proteome</keyword>
<reference evidence="2 3" key="1">
    <citation type="submission" date="2020-08" db="EMBL/GenBank/DDBJ databases">
        <authorList>
            <person name="Newling K."/>
            <person name="Davey J."/>
            <person name="Forrester S."/>
        </authorList>
    </citation>
    <scope>NUCLEOTIDE SEQUENCE [LARGE SCALE GENOMIC DNA]</scope>
    <source>
        <strain evidence="3">Crithidia deanei Carvalho (ATCC PRA-265)</strain>
    </source>
</reference>
<feature type="region of interest" description="Disordered" evidence="1">
    <location>
        <begin position="47"/>
        <end position="70"/>
    </location>
</feature>
<gene>
    <name evidence="2" type="ORF">ADEAN_000159300</name>
</gene>
<name>A0A7G2C3I2_9TRYP</name>
<organism evidence="2 3">
    <name type="scientific">Angomonas deanei</name>
    <dbReference type="NCBI Taxonomy" id="59799"/>
    <lineage>
        <taxon>Eukaryota</taxon>
        <taxon>Discoba</taxon>
        <taxon>Euglenozoa</taxon>
        <taxon>Kinetoplastea</taxon>
        <taxon>Metakinetoplastina</taxon>
        <taxon>Trypanosomatida</taxon>
        <taxon>Trypanosomatidae</taxon>
        <taxon>Strigomonadinae</taxon>
        <taxon>Angomonas</taxon>
    </lineage>
</organism>
<dbReference type="EMBL" id="LR877147">
    <property type="protein sequence ID" value="CAD2214149.1"/>
    <property type="molecule type" value="Genomic_DNA"/>
</dbReference>
<protein>
    <recommendedName>
        <fullName evidence="4">PDZ domain-containing protein</fullName>
    </recommendedName>
</protein>
<proteinExistence type="predicted"/>
<evidence type="ECO:0008006" key="4">
    <source>
        <dbReference type="Google" id="ProtNLM"/>
    </source>
</evidence>
<feature type="region of interest" description="Disordered" evidence="1">
    <location>
        <begin position="245"/>
        <end position="282"/>
    </location>
</feature>
<dbReference type="Proteomes" id="UP000515908">
    <property type="component" value="Chromosome 03"/>
</dbReference>
<evidence type="ECO:0000256" key="1">
    <source>
        <dbReference type="SAM" id="MobiDB-lite"/>
    </source>
</evidence>
<dbReference type="Gene3D" id="2.30.42.10">
    <property type="match status" value="1"/>
</dbReference>
<dbReference type="SUPFAM" id="SSF50156">
    <property type="entry name" value="PDZ domain-like"/>
    <property type="match status" value="1"/>
</dbReference>
<evidence type="ECO:0000313" key="2">
    <source>
        <dbReference type="EMBL" id="CAD2214149.1"/>
    </source>
</evidence>
<sequence>MVFTIFFMEDEDRNAIVLKREEEMHCLYKAFASFLDVFKLVNVPTSARPEPSSDLQGNAHPTTSDKPTWKSTLDKSDLGIKGVLNNYSQPSDRFSSWSNKTSSQVGSWAPTAFSNRNTNTSVESSSARGYRLRYGNAQHGSVLRADPSPVRSRTYFPKGRFGEESALSWNSDSILQRSAIPRDTGASFHASHGNSFSDYQWRRPSRLADRWTPTTTRSAGPTGFDGLWSSRAEVRSALLEQSLEAKPDYGAQERVENPPYTVTPVERRSPRRTPRKEPTAAPRQGVFGGIVVSSKLLVKSVSRRVPELQVGDKVVCIDGKRVTSLDDLRERMNTDLPHETLVTVKRGDVRKVIKLTPMAAHGEARWVY</sequence>
<feature type="compositionally biased region" description="Polar residues" evidence="1">
    <location>
        <begin position="53"/>
        <end position="70"/>
    </location>
</feature>
<dbReference type="InterPro" id="IPR036034">
    <property type="entry name" value="PDZ_sf"/>
</dbReference>
<evidence type="ECO:0000313" key="3">
    <source>
        <dbReference type="Proteomes" id="UP000515908"/>
    </source>
</evidence>
<accession>A0A7G2C3I2</accession>
<feature type="compositionally biased region" description="Basic and acidic residues" evidence="1">
    <location>
        <begin position="245"/>
        <end position="256"/>
    </location>
</feature>
<dbReference type="VEuPathDB" id="TriTrypDB:ADEAN_000159300"/>
<dbReference type="AlphaFoldDB" id="A0A7G2C3I2"/>